<dbReference type="Pfam" id="PF01042">
    <property type="entry name" value="Ribonuc_L-PSP"/>
    <property type="match status" value="1"/>
</dbReference>
<dbReference type="GO" id="GO:0005829">
    <property type="term" value="C:cytosol"/>
    <property type="evidence" value="ECO:0007669"/>
    <property type="project" value="TreeGrafter"/>
</dbReference>
<dbReference type="NCBIfam" id="TIGR00004">
    <property type="entry name" value="Rid family detoxifying hydrolase"/>
    <property type="match status" value="1"/>
</dbReference>
<dbReference type="RefSeq" id="WP_073364213.1">
    <property type="nucleotide sequence ID" value="NZ_FNTL01000005.1"/>
</dbReference>
<dbReference type="InterPro" id="IPR035959">
    <property type="entry name" value="RutC-like_sf"/>
</dbReference>
<dbReference type="GO" id="GO:0019239">
    <property type="term" value="F:deaminase activity"/>
    <property type="evidence" value="ECO:0007669"/>
    <property type="project" value="TreeGrafter"/>
</dbReference>
<dbReference type="Gene3D" id="3.30.1330.40">
    <property type="entry name" value="RutC-like"/>
    <property type="match status" value="1"/>
</dbReference>
<dbReference type="CDD" id="cd00448">
    <property type="entry name" value="YjgF_YER057c_UK114_family"/>
    <property type="match status" value="1"/>
</dbReference>
<sequence>MTTAIATTRAPSAAHLYSQGVQVGDLVFCSGQLPLCAESGRLVGKDDPRAQTRHVLANLTAVLEAAGSSLGDVVKTTIYLTSMDHVDAVNAVYTGAFTGITPARSCIAVRALPHPDALVEIEVVATRATTSE</sequence>
<dbReference type="InterPro" id="IPR019897">
    <property type="entry name" value="RidA_CS"/>
</dbReference>
<name>A0A1H5MM15_RHOJO</name>
<dbReference type="InterPro" id="IPR006175">
    <property type="entry name" value="YjgF/YER057c/UK114"/>
</dbReference>
<dbReference type="PANTHER" id="PTHR11803:SF58">
    <property type="entry name" value="PROTEIN HMF1-RELATED"/>
    <property type="match status" value="1"/>
</dbReference>
<accession>A0A1H5MM15</accession>
<dbReference type="EMBL" id="FNTL01000005">
    <property type="protein sequence ID" value="SEE90425.1"/>
    <property type="molecule type" value="Genomic_DNA"/>
</dbReference>
<dbReference type="SUPFAM" id="SSF55298">
    <property type="entry name" value="YjgF-like"/>
    <property type="match status" value="1"/>
</dbReference>
<dbReference type="PANTHER" id="PTHR11803">
    <property type="entry name" value="2-IMINOBUTANOATE/2-IMINOPROPANOATE DEAMINASE RIDA"/>
    <property type="match status" value="1"/>
</dbReference>
<comment type="similarity">
    <text evidence="1">Belongs to the RutC family.</text>
</comment>
<evidence type="ECO:0000256" key="1">
    <source>
        <dbReference type="ARBA" id="ARBA00010552"/>
    </source>
</evidence>
<evidence type="ECO:0000313" key="2">
    <source>
        <dbReference type="EMBL" id="SEE90425.1"/>
    </source>
</evidence>
<dbReference type="OrthoDB" id="9815126at2"/>
<protein>
    <submittedName>
        <fullName evidence="2">Endoribonuclease L-PSP</fullName>
    </submittedName>
</protein>
<dbReference type="InterPro" id="IPR006056">
    <property type="entry name" value="RidA"/>
</dbReference>
<organism evidence="2 3">
    <name type="scientific">Rhodococcus jostii</name>
    <dbReference type="NCBI Taxonomy" id="132919"/>
    <lineage>
        <taxon>Bacteria</taxon>
        <taxon>Bacillati</taxon>
        <taxon>Actinomycetota</taxon>
        <taxon>Actinomycetes</taxon>
        <taxon>Mycobacteriales</taxon>
        <taxon>Nocardiaceae</taxon>
        <taxon>Rhodococcus</taxon>
    </lineage>
</organism>
<dbReference type="FunFam" id="3.30.1330.40:FF:000001">
    <property type="entry name" value="L-PSP family endoribonuclease"/>
    <property type="match status" value="1"/>
</dbReference>
<proteinExistence type="inferred from homology"/>
<evidence type="ECO:0000313" key="3">
    <source>
        <dbReference type="Proteomes" id="UP000183407"/>
    </source>
</evidence>
<dbReference type="PROSITE" id="PS01094">
    <property type="entry name" value="UPF0076"/>
    <property type="match status" value="1"/>
</dbReference>
<dbReference type="Proteomes" id="UP000183407">
    <property type="component" value="Unassembled WGS sequence"/>
</dbReference>
<gene>
    <name evidence="2" type="ORF">SAMN04490220_9122</name>
</gene>
<reference evidence="3" key="1">
    <citation type="submission" date="2016-10" db="EMBL/GenBank/DDBJ databases">
        <authorList>
            <person name="Varghese N."/>
        </authorList>
    </citation>
    <scope>NUCLEOTIDE SEQUENCE [LARGE SCALE GENOMIC DNA]</scope>
    <source>
        <strain evidence="3">DSM 44719</strain>
    </source>
</reference>
<dbReference type="AlphaFoldDB" id="A0A1H5MM15"/>